<keyword evidence="1" id="KW-0274">FAD</keyword>
<evidence type="ECO:0000259" key="4">
    <source>
        <dbReference type="PROSITE" id="PS51645"/>
    </source>
</evidence>
<organism evidence="5 6">
    <name type="scientific">Phytophthora boehmeriae</name>
    <dbReference type="NCBI Taxonomy" id="109152"/>
    <lineage>
        <taxon>Eukaryota</taxon>
        <taxon>Sar</taxon>
        <taxon>Stramenopiles</taxon>
        <taxon>Oomycota</taxon>
        <taxon>Peronosporomycetes</taxon>
        <taxon>Peronosporales</taxon>
        <taxon>Peronosporaceae</taxon>
        <taxon>Phytophthora</taxon>
    </lineage>
</organism>
<dbReference type="EMBL" id="JAGDFL010000111">
    <property type="protein sequence ID" value="KAG7397474.1"/>
    <property type="molecule type" value="Genomic_DNA"/>
</dbReference>
<dbReference type="OrthoDB" id="435881at2759"/>
<feature type="domain" description="Photolyase/cryptochrome alpha/beta" evidence="4">
    <location>
        <begin position="73"/>
        <end position="210"/>
    </location>
</feature>
<name>A0A8T1WXE4_9STRA</name>
<dbReference type="PANTHER" id="PTHR11455">
    <property type="entry name" value="CRYPTOCHROME"/>
    <property type="match status" value="1"/>
</dbReference>
<dbReference type="Proteomes" id="UP000693981">
    <property type="component" value="Unassembled WGS sequence"/>
</dbReference>
<feature type="compositionally biased region" description="Polar residues" evidence="3">
    <location>
        <begin position="21"/>
        <end position="39"/>
    </location>
</feature>
<accession>A0A8T1WXE4</accession>
<dbReference type="GO" id="GO:0032922">
    <property type="term" value="P:circadian regulation of gene expression"/>
    <property type="evidence" value="ECO:0007669"/>
    <property type="project" value="TreeGrafter"/>
</dbReference>
<dbReference type="GO" id="GO:0005737">
    <property type="term" value="C:cytoplasm"/>
    <property type="evidence" value="ECO:0007669"/>
    <property type="project" value="TreeGrafter"/>
</dbReference>
<evidence type="ECO:0000256" key="1">
    <source>
        <dbReference type="PIRSR" id="PIRSR602081-1"/>
    </source>
</evidence>
<dbReference type="PANTHER" id="PTHR11455:SF9">
    <property type="entry name" value="CRYPTOCHROME CIRCADIAN CLOCK 5 ISOFORM X1"/>
    <property type="match status" value="1"/>
</dbReference>
<feature type="binding site" evidence="1">
    <location>
        <begin position="485"/>
        <end position="487"/>
    </location>
    <ligand>
        <name>FAD</name>
        <dbReference type="ChEBI" id="CHEBI:57692"/>
    </ligand>
</feature>
<evidence type="ECO:0000256" key="2">
    <source>
        <dbReference type="PIRSR" id="PIRSR602081-2"/>
    </source>
</evidence>
<comment type="cofactor">
    <cofactor evidence="1">
        <name>FAD</name>
        <dbReference type="ChEBI" id="CHEBI:57692"/>
    </cofactor>
    <text evidence="1">Binds 1 FAD per subunit.</text>
</comment>
<reference evidence="5" key="1">
    <citation type="submission" date="2021-02" db="EMBL/GenBank/DDBJ databases">
        <authorList>
            <person name="Palmer J.M."/>
        </authorList>
    </citation>
    <scope>NUCLEOTIDE SEQUENCE</scope>
    <source>
        <strain evidence="5">SCRP23</strain>
    </source>
</reference>
<dbReference type="InterPro" id="IPR002081">
    <property type="entry name" value="Cryptochrome/DNA_photolyase_1"/>
</dbReference>
<dbReference type="GO" id="GO:0071949">
    <property type="term" value="F:FAD binding"/>
    <property type="evidence" value="ECO:0007669"/>
    <property type="project" value="TreeGrafter"/>
</dbReference>
<keyword evidence="1" id="KW-0285">Flavoprotein</keyword>
<feature type="region of interest" description="Disordered" evidence="3">
    <location>
        <begin position="594"/>
        <end position="613"/>
    </location>
</feature>
<gene>
    <name evidence="5" type="primary">CRY2_2</name>
    <name evidence="5" type="ORF">PHYBOEH_000694</name>
</gene>
<comment type="caution">
    <text evidence="5">The sequence shown here is derived from an EMBL/GenBank/DDBJ whole genome shotgun (WGS) entry which is preliminary data.</text>
</comment>
<dbReference type="Pfam" id="PF00875">
    <property type="entry name" value="DNA_photolyase"/>
    <property type="match status" value="1"/>
</dbReference>
<sequence>MVGKKRQRSPTAADCPLTPPQVGNSSPPSSQQENDTCKPNQERRSSTSNASTADSTESPPAADSQAELQQPKRRALVWFRRDLRVHDNLALDAALQAQEQLQREEKQQMALLPVYILHRPTHVRCGPIRFQFLLESIEDLAETIADLKGRLRVLRGDAEQVLELVIAAWGVTDLFFEEAVMPYGVARDDRVRGIATSLGVQVTSLRGVTLYDPHEIIRRNDGHAPTDYERLLEITDNMPMPAHPLQTPAKLSHADRFDDDELLELMKDFCRDSDKDPHTFIYGGETKALRALDAFFEESQRVGLFQKPRTSPVSVDAPSTTSLSPYLTFGCLSAREFFNRIMFIQLQFQNRPGPTQVTLEGQLMWREFFYCYAAGVPHFDSQERNPLCKQIDWKLRDEEHVLKPESDHEEIVAKDADEKIALEHFQCWKEGRTGFPWIDAIMKQINQEGWTHHAGRHAAACFLTRGVLYISWLRGAAYFQEKLVDMDWPLNIGNWLWVSASTFFSEFRRVASPSTFPQRFDPEGKFVRKYIPALKNMPDKYVYEPWKASLKVQKTAGCLIGKDYPFPIVDAKLAIERCIAGMHRCYSDAEAGCTTSSARTNTPPPGSPNDMVYSYHTSGLSNATAPEVKLPN</sequence>
<dbReference type="GO" id="GO:0005634">
    <property type="term" value="C:nucleus"/>
    <property type="evidence" value="ECO:0007669"/>
    <property type="project" value="TreeGrafter"/>
</dbReference>
<dbReference type="GO" id="GO:0043153">
    <property type="term" value="P:entrainment of circadian clock by photoperiod"/>
    <property type="evidence" value="ECO:0007669"/>
    <property type="project" value="TreeGrafter"/>
</dbReference>
<feature type="binding site" evidence="1">
    <location>
        <begin position="320"/>
        <end position="324"/>
    </location>
    <ligand>
        <name>FAD</name>
        <dbReference type="ChEBI" id="CHEBI:57692"/>
    </ligand>
</feature>
<dbReference type="PROSITE" id="PS51645">
    <property type="entry name" value="PHR_CRY_ALPHA_BETA"/>
    <property type="match status" value="1"/>
</dbReference>
<evidence type="ECO:0000313" key="5">
    <source>
        <dbReference type="EMBL" id="KAG7397474.1"/>
    </source>
</evidence>
<dbReference type="InterPro" id="IPR005101">
    <property type="entry name" value="Cryptochr/Photolyase_FAD-bd"/>
</dbReference>
<dbReference type="GO" id="GO:0003904">
    <property type="term" value="F:deoxyribodipyrimidine photo-lyase activity"/>
    <property type="evidence" value="ECO:0007669"/>
    <property type="project" value="TreeGrafter"/>
</dbReference>
<feature type="site" description="Electron transfer via tryptophanyl radical" evidence="2">
    <location>
        <position position="495"/>
    </location>
</feature>
<feature type="binding site" evidence="1">
    <location>
        <begin position="362"/>
        <end position="369"/>
    </location>
    <ligand>
        <name>FAD</name>
        <dbReference type="ChEBI" id="CHEBI:57692"/>
    </ligand>
</feature>
<feature type="site" description="Electron transfer via tryptophanyl radical" evidence="2">
    <location>
        <position position="393"/>
    </location>
</feature>
<evidence type="ECO:0000256" key="3">
    <source>
        <dbReference type="SAM" id="MobiDB-lite"/>
    </source>
</evidence>
<proteinExistence type="predicted"/>
<feature type="region of interest" description="Disordered" evidence="3">
    <location>
        <begin position="1"/>
        <end position="69"/>
    </location>
</feature>
<dbReference type="AlphaFoldDB" id="A0A8T1WXE4"/>
<protein>
    <submittedName>
        <fullName evidence="5">Cryptochrome-2</fullName>
    </submittedName>
</protein>
<dbReference type="InterPro" id="IPR006050">
    <property type="entry name" value="DNA_photolyase_N"/>
</dbReference>
<feature type="compositionally biased region" description="Low complexity" evidence="3">
    <location>
        <begin position="46"/>
        <end position="58"/>
    </location>
</feature>
<feature type="site" description="Electron transfer via tryptophanyl radical" evidence="2">
    <location>
        <position position="472"/>
    </location>
</feature>
<keyword evidence="6" id="KW-1185">Reference proteome</keyword>
<evidence type="ECO:0000313" key="6">
    <source>
        <dbReference type="Proteomes" id="UP000693981"/>
    </source>
</evidence>
<dbReference type="GO" id="GO:0003677">
    <property type="term" value="F:DNA binding"/>
    <property type="evidence" value="ECO:0007669"/>
    <property type="project" value="TreeGrafter"/>
</dbReference>
<dbReference type="Pfam" id="PF03441">
    <property type="entry name" value="FAD_binding_7"/>
    <property type="match status" value="1"/>
</dbReference>